<dbReference type="RefSeq" id="WP_004042401.1">
    <property type="nucleotide sequence ID" value="NZ_AQFR02000003.1"/>
</dbReference>
<organism evidence="1 2">
    <name type="scientific">Lactobacillus intestinalis</name>
    <dbReference type="NCBI Taxonomy" id="151781"/>
    <lineage>
        <taxon>Bacteria</taxon>
        <taxon>Bacillati</taxon>
        <taxon>Bacillota</taxon>
        <taxon>Bacilli</taxon>
        <taxon>Lactobacillales</taxon>
        <taxon>Lactobacillaceae</taxon>
        <taxon>Lactobacillus</taxon>
    </lineage>
</organism>
<evidence type="ECO:0000313" key="2">
    <source>
        <dbReference type="Proteomes" id="UP000309117"/>
    </source>
</evidence>
<gene>
    <name evidence="1" type="ORF">E5351_00235</name>
</gene>
<sequence length="69" mass="8240">MKRRIRKKMLQKEIYLINESLVRNSYLVDKYKNDRTMNGVIARLALPISNVGLKFRKSLLIKKIKRGDY</sequence>
<dbReference type="Proteomes" id="UP000309117">
    <property type="component" value="Unassembled WGS sequence"/>
</dbReference>
<dbReference type="AlphaFoldDB" id="A0A4S2BSN4"/>
<comment type="caution">
    <text evidence="1">The sequence shown here is derived from an EMBL/GenBank/DDBJ whole genome shotgun (WGS) entry which is preliminary data.</text>
</comment>
<evidence type="ECO:0000313" key="1">
    <source>
        <dbReference type="EMBL" id="TGY17573.1"/>
    </source>
</evidence>
<dbReference type="EMBL" id="SRYV01000001">
    <property type="protein sequence ID" value="TGY17573.1"/>
    <property type="molecule type" value="Genomic_DNA"/>
</dbReference>
<reference evidence="1 2" key="1">
    <citation type="submission" date="2019-04" db="EMBL/GenBank/DDBJ databases">
        <title>Microbes associate with the intestines of laboratory mice.</title>
        <authorList>
            <person name="Navarre W."/>
            <person name="Wong E."/>
            <person name="Huang K."/>
            <person name="Tropini C."/>
            <person name="Ng K."/>
            <person name="Yu B."/>
        </authorList>
    </citation>
    <scope>NUCLEOTIDE SEQUENCE [LARGE SCALE GENOMIC DNA]</scope>
    <source>
        <strain evidence="1 2">NM61_E11</strain>
    </source>
</reference>
<accession>A0A4S2BSN4</accession>
<protein>
    <submittedName>
        <fullName evidence="1">Uncharacterized protein</fullName>
    </submittedName>
</protein>
<proteinExistence type="predicted"/>
<name>A0A4S2BSN4_9LACO</name>